<reference evidence="1" key="1">
    <citation type="submission" date="2023-06" db="EMBL/GenBank/DDBJ databases">
        <title>Genomic analysis of the entomopathogenic nematode Steinernema hermaphroditum.</title>
        <authorList>
            <person name="Schwarz E.M."/>
            <person name="Heppert J.K."/>
            <person name="Baniya A."/>
            <person name="Schwartz H.T."/>
            <person name="Tan C.-H."/>
            <person name="Antoshechkin I."/>
            <person name="Sternberg P.W."/>
            <person name="Goodrich-Blair H."/>
            <person name="Dillman A.R."/>
        </authorList>
    </citation>
    <scope>NUCLEOTIDE SEQUENCE</scope>
    <source>
        <strain evidence="1">PS9179</strain>
        <tissue evidence="1">Whole animal</tissue>
    </source>
</reference>
<protein>
    <submittedName>
        <fullName evidence="1">Uncharacterized protein</fullName>
    </submittedName>
</protein>
<dbReference type="EMBL" id="JAUCMV010000002">
    <property type="protein sequence ID" value="KAK0419056.1"/>
    <property type="molecule type" value="Genomic_DNA"/>
</dbReference>
<evidence type="ECO:0000313" key="1">
    <source>
        <dbReference type="EMBL" id="KAK0419056.1"/>
    </source>
</evidence>
<dbReference type="Proteomes" id="UP001175271">
    <property type="component" value="Unassembled WGS sequence"/>
</dbReference>
<proteinExistence type="predicted"/>
<keyword evidence="2" id="KW-1185">Reference proteome</keyword>
<comment type="caution">
    <text evidence="1">The sequence shown here is derived from an EMBL/GenBank/DDBJ whole genome shotgun (WGS) entry which is preliminary data.</text>
</comment>
<organism evidence="1 2">
    <name type="scientific">Steinernema hermaphroditum</name>
    <dbReference type="NCBI Taxonomy" id="289476"/>
    <lineage>
        <taxon>Eukaryota</taxon>
        <taxon>Metazoa</taxon>
        <taxon>Ecdysozoa</taxon>
        <taxon>Nematoda</taxon>
        <taxon>Chromadorea</taxon>
        <taxon>Rhabditida</taxon>
        <taxon>Tylenchina</taxon>
        <taxon>Panagrolaimomorpha</taxon>
        <taxon>Strongyloidoidea</taxon>
        <taxon>Steinernematidae</taxon>
        <taxon>Steinernema</taxon>
    </lineage>
</organism>
<accession>A0AA39M2D3</accession>
<name>A0AA39M2D3_9BILA</name>
<gene>
    <name evidence="1" type="ORF">QR680_013926</name>
</gene>
<sequence>MVVVISIVVAAIAAASAALINRRCRRAVLSHIARAAFVWQRHLSPGVVLIEGAVIVMDGGQFTPKCWLLLPSGEVNPDLVYFPVVRFPRIKD</sequence>
<evidence type="ECO:0000313" key="2">
    <source>
        <dbReference type="Proteomes" id="UP001175271"/>
    </source>
</evidence>
<dbReference type="AlphaFoldDB" id="A0AA39M2D3"/>